<feature type="region of interest" description="Disordered" evidence="2">
    <location>
        <begin position="210"/>
        <end position="230"/>
    </location>
</feature>
<sequence length="230" mass="23946">MPAWGSVLVVVAHPDDESFALGALLDRFVAQGAEVSVLCLTRGEASTLGADVGDLAAVRTRELEAAGAELGIRAVRLLSFPDGGLAGLDPDVLRAAVSAELDRARPDGVLVMDPVDGVTGHPDHEAASRAALAVAASRGVPVLGWALPAEVARTLNTELGASFAGHPAEDLVAVAVDRAGQRRAVACHASQAVPGSVLWRRLELLGDHEHVRHLSPQPMTRTTDRPQETP</sequence>
<dbReference type="PANTHER" id="PTHR12993">
    <property type="entry name" value="N-ACETYLGLUCOSAMINYL-PHOSPHATIDYLINOSITOL DE-N-ACETYLASE-RELATED"/>
    <property type="match status" value="1"/>
</dbReference>
<reference evidence="3" key="1">
    <citation type="submission" date="2021-02" db="EMBL/GenBank/DDBJ databases">
        <title>Phycicoccus sp. MQZ13P-5T, whole genome shotgun sequence.</title>
        <authorList>
            <person name="Tuo L."/>
        </authorList>
    </citation>
    <scope>NUCLEOTIDE SEQUENCE</scope>
    <source>
        <strain evidence="3">MQZ13P-5</strain>
    </source>
</reference>
<comment type="caution">
    <text evidence="3">The sequence shown here is derived from an EMBL/GenBank/DDBJ whole genome shotgun (WGS) entry which is preliminary data.</text>
</comment>
<evidence type="ECO:0000256" key="1">
    <source>
        <dbReference type="ARBA" id="ARBA00022833"/>
    </source>
</evidence>
<evidence type="ECO:0000256" key="2">
    <source>
        <dbReference type="SAM" id="MobiDB-lite"/>
    </source>
</evidence>
<keyword evidence="1" id="KW-0862">Zinc</keyword>
<proteinExistence type="predicted"/>
<gene>
    <name evidence="3" type="ORF">JQN70_02925</name>
</gene>
<name>A0ABS2CHI5_9MICO</name>
<dbReference type="PANTHER" id="PTHR12993:SF11">
    <property type="entry name" value="N-ACETYLGLUCOSAMINYL-PHOSPHATIDYLINOSITOL DE-N-ACETYLASE"/>
    <property type="match status" value="1"/>
</dbReference>
<evidence type="ECO:0000313" key="3">
    <source>
        <dbReference type="EMBL" id="MBM6399333.1"/>
    </source>
</evidence>
<protein>
    <submittedName>
        <fullName evidence="3">PIG-L family deacetylase</fullName>
    </submittedName>
</protein>
<dbReference type="Proteomes" id="UP001430172">
    <property type="component" value="Unassembled WGS sequence"/>
</dbReference>
<dbReference type="SUPFAM" id="SSF102588">
    <property type="entry name" value="LmbE-like"/>
    <property type="match status" value="1"/>
</dbReference>
<keyword evidence="4" id="KW-1185">Reference proteome</keyword>
<dbReference type="Pfam" id="PF02585">
    <property type="entry name" value="PIG-L"/>
    <property type="match status" value="1"/>
</dbReference>
<dbReference type="InterPro" id="IPR003737">
    <property type="entry name" value="GlcNAc_PI_deacetylase-related"/>
</dbReference>
<accession>A0ABS2CHI5</accession>
<organism evidence="3 4">
    <name type="scientific">Phycicoccus sonneratiae</name>
    <dbReference type="NCBI Taxonomy" id="2807628"/>
    <lineage>
        <taxon>Bacteria</taxon>
        <taxon>Bacillati</taxon>
        <taxon>Actinomycetota</taxon>
        <taxon>Actinomycetes</taxon>
        <taxon>Micrococcales</taxon>
        <taxon>Intrasporangiaceae</taxon>
        <taxon>Phycicoccus</taxon>
    </lineage>
</organism>
<dbReference type="InterPro" id="IPR024078">
    <property type="entry name" value="LmbE-like_dom_sf"/>
</dbReference>
<dbReference type="EMBL" id="JAFDVD010000004">
    <property type="protein sequence ID" value="MBM6399333.1"/>
    <property type="molecule type" value="Genomic_DNA"/>
</dbReference>
<evidence type="ECO:0000313" key="4">
    <source>
        <dbReference type="Proteomes" id="UP001430172"/>
    </source>
</evidence>
<dbReference type="Gene3D" id="3.40.50.10320">
    <property type="entry name" value="LmbE-like"/>
    <property type="match status" value="1"/>
</dbReference>